<dbReference type="Pfam" id="PF04909">
    <property type="entry name" value="Amidohydro_2"/>
    <property type="match status" value="1"/>
</dbReference>
<organism evidence="2 3">
    <name type="scientific">Heterobasidion irregulare (strain TC 32-1)</name>
    <dbReference type="NCBI Taxonomy" id="747525"/>
    <lineage>
        <taxon>Eukaryota</taxon>
        <taxon>Fungi</taxon>
        <taxon>Dikarya</taxon>
        <taxon>Basidiomycota</taxon>
        <taxon>Agaricomycotina</taxon>
        <taxon>Agaricomycetes</taxon>
        <taxon>Russulales</taxon>
        <taxon>Bondarzewiaceae</taxon>
        <taxon>Heterobasidion</taxon>
        <taxon>Heterobasidion annosum species complex</taxon>
    </lineage>
</organism>
<keyword evidence="3" id="KW-1185">Reference proteome</keyword>
<dbReference type="InterPro" id="IPR032466">
    <property type="entry name" value="Metal_Hydrolase"/>
</dbReference>
<dbReference type="OrthoDB" id="3364440at2759"/>
<sequence length="416" mass="46783">MTTKQLSLHHVVLTCARYPAIDNHAHPLLSASKRSALPFEGLVSEASGRALDDAVHTLACYRATCELAQLYGIQGDHPREVAWDEIKRVREGMDYQKLCKLCFEPAKIYCLLLDDGLGGVEEMAEGYQWHDQFTSSPTKRIVRVEVVAQEILQSLFSSLPEALPSDVVNIFCLELVRRIEQQAQAKDVVGFKSIVCYRTGMNVSMSCTHIELEKALDAVYQAYRSEPTTPIRLAEKVVNDFVVRTTLELAGKYKKPVQFHTGLGDSDITLGLSSPSHLQPIMKEYPNTPIVLLHSSYPYTRDAGYLAAVYKNVYLDFGEIFPFLSRSGQESVVRQMLELAPTNKIMWSTDGHWWPESFYLGSIQARSVLGEVLSECSKRGSMSYLRAIEIAKDILFNNANRIYNLGLQAPDIDLYE</sequence>
<evidence type="ECO:0000259" key="1">
    <source>
        <dbReference type="Pfam" id="PF04909"/>
    </source>
</evidence>
<dbReference type="HOGENOM" id="CLU_017290_4_0_1"/>
<dbReference type="InterPro" id="IPR006680">
    <property type="entry name" value="Amidohydro-rel"/>
</dbReference>
<dbReference type="RefSeq" id="XP_009548489.1">
    <property type="nucleotide sequence ID" value="XM_009550194.1"/>
</dbReference>
<dbReference type="eggNOG" id="KOG0683">
    <property type="taxonomic scope" value="Eukaryota"/>
</dbReference>
<dbReference type="Proteomes" id="UP000030671">
    <property type="component" value="Unassembled WGS sequence"/>
</dbReference>
<dbReference type="STRING" id="747525.W4K2D1"/>
<dbReference type="EMBL" id="KI925460">
    <property type="protein sequence ID" value="ETW79962.1"/>
    <property type="molecule type" value="Genomic_DNA"/>
</dbReference>
<dbReference type="PANTHER" id="PTHR43383">
    <property type="entry name" value="NODULIN 6"/>
    <property type="match status" value="1"/>
</dbReference>
<dbReference type="KEGG" id="hir:HETIRDRAFT_322714"/>
<proteinExistence type="predicted"/>
<accession>W4K2D1</accession>
<gene>
    <name evidence="2" type="ORF">HETIRDRAFT_322714</name>
</gene>
<dbReference type="SUPFAM" id="SSF51556">
    <property type="entry name" value="Metallo-dependent hydrolases"/>
    <property type="match status" value="1"/>
</dbReference>
<protein>
    <recommendedName>
        <fullName evidence="1">Amidohydrolase-related domain-containing protein</fullName>
    </recommendedName>
</protein>
<dbReference type="Gene3D" id="3.20.20.140">
    <property type="entry name" value="Metal-dependent hydrolases"/>
    <property type="match status" value="1"/>
</dbReference>
<dbReference type="GeneID" id="20670900"/>
<name>W4K2D1_HETIT</name>
<dbReference type="PANTHER" id="PTHR43383:SF2">
    <property type="entry name" value="AMIDOHYDROLASE 2 FAMILY PROTEIN"/>
    <property type="match status" value="1"/>
</dbReference>
<evidence type="ECO:0000313" key="3">
    <source>
        <dbReference type="Proteomes" id="UP000030671"/>
    </source>
</evidence>
<evidence type="ECO:0000313" key="2">
    <source>
        <dbReference type="EMBL" id="ETW79962.1"/>
    </source>
</evidence>
<dbReference type="GO" id="GO:0016787">
    <property type="term" value="F:hydrolase activity"/>
    <property type="evidence" value="ECO:0007669"/>
    <property type="project" value="InterPro"/>
</dbReference>
<feature type="domain" description="Amidohydrolase-related" evidence="1">
    <location>
        <begin position="238"/>
        <end position="368"/>
    </location>
</feature>
<reference evidence="2 3" key="1">
    <citation type="journal article" date="2012" name="New Phytol.">
        <title>Insight into trade-off between wood decay and parasitism from the genome of a fungal forest pathogen.</title>
        <authorList>
            <person name="Olson A."/>
            <person name="Aerts A."/>
            <person name="Asiegbu F."/>
            <person name="Belbahri L."/>
            <person name="Bouzid O."/>
            <person name="Broberg A."/>
            <person name="Canback B."/>
            <person name="Coutinho P.M."/>
            <person name="Cullen D."/>
            <person name="Dalman K."/>
            <person name="Deflorio G."/>
            <person name="van Diepen L.T."/>
            <person name="Dunand C."/>
            <person name="Duplessis S."/>
            <person name="Durling M."/>
            <person name="Gonthier P."/>
            <person name="Grimwood J."/>
            <person name="Fossdal C.G."/>
            <person name="Hansson D."/>
            <person name="Henrissat B."/>
            <person name="Hietala A."/>
            <person name="Himmelstrand K."/>
            <person name="Hoffmeister D."/>
            <person name="Hogberg N."/>
            <person name="James T.Y."/>
            <person name="Karlsson M."/>
            <person name="Kohler A."/>
            <person name="Kues U."/>
            <person name="Lee Y.H."/>
            <person name="Lin Y.C."/>
            <person name="Lind M."/>
            <person name="Lindquist E."/>
            <person name="Lombard V."/>
            <person name="Lucas S."/>
            <person name="Lunden K."/>
            <person name="Morin E."/>
            <person name="Murat C."/>
            <person name="Park J."/>
            <person name="Raffaello T."/>
            <person name="Rouze P."/>
            <person name="Salamov A."/>
            <person name="Schmutz J."/>
            <person name="Solheim H."/>
            <person name="Stahlberg J."/>
            <person name="Velez H."/>
            <person name="de Vries R.P."/>
            <person name="Wiebenga A."/>
            <person name="Woodward S."/>
            <person name="Yakovlev I."/>
            <person name="Garbelotto M."/>
            <person name="Martin F."/>
            <person name="Grigoriev I.V."/>
            <person name="Stenlid J."/>
        </authorList>
    </citation>
    <scope>NUCLEOTIDE SEQUENCE [LARGE SCALE GENOMIC DNA]</scope>
    <source>
        <strain evidence="2 3">TC 32-1</strain>
    </source>
</reference>
<dbReference type="InParanoid" id="W4K2D1"/>
<dbReference type="AlphaFoldDB" id="W4K2D1"/>